<keyword evidence="4" id="KW-0472">Membrane</keyword>
<evidence type="ECO:0000313" key="6">
    <source>
        <dbReference type="EnsemblPlants" id="ORUFI01G14120.1"/>
    </source>
</evidence>
<organism evidence="6 7">
    <name type="scientific">Oryza rufipogon</name>
    <name type="common">Brownbeard rice</name>
    <name type="synonym">Asian wild rice</name>
    <dbReference type="NCBI Taxonomy" id="4529"/>
    <lineage>
        <taxon>Eukaryota</taxon>
        <taxon>Viridiplantae</taxon>
        <taxon>Streptophyta</taxon>
        <taxon>Embryophyta</taxon>
        <taxon>Tracheophyta</taxon>
        <taxon>Spermatophyta</taxon>
        <taxon>Magnoliopsida</taxon>
        <taxon>Liliopsida</taxon>
        <taxon>Poales</taxon>
        <taxon>Poaceae</taxon>
        <taxon>BOP clade</taxon>
        <taxon>Oryzoideae</taxon>
        <taxon>Oryzeae</taxon>
        <taxon>Oryzinae</taxon>
        <taxon>Oryza</taxon>
    </lineage>
</organism>
<comment type="subcellular location">
    <subcellularLocation>
        <location evidence="1">Membrane</location>
    </subcellularLocation>
</comment>
<accession>A0A0E0MVB6</accession>
<evidence type="ECO:0000256" key="2">
    <source>
        <dbReference type="ARBA" id="ARBA00022692"/>
    </source>
</evidence>
<evidence type="ECO:0000259" key="5">
    <source>
        <dbReference type="Pfam" id="PF04576"/>
    </source>
</evidence>
<keyword evidence="3" id="KW-1133">Transmembrane helix</keyword>
<evidence type="ECO:0000256" key="1">
    <source>
        <dbReference type="ARBA" id="ARBA00004370"/>
    </source>
</evidence>
<keyword evidence="7" id="KW-1185">Reference proteome</keyword>
<protein>
    <recommendedName>
        <fullName evidence="5">GTD-binding domain-containing protein</fullName>
    </recommendedName>
</protein>
<dbReference type="GO" id="GO:0080115">
    <property type="term" value="F:myosin XI tail binding"/>
    <property type="evidence" value="ECO:0007669"/>
    <property type="project" value="UniProtKB-ARBA"/>
</dbReference>
<reference evidence="7" key="1">
    <citation type="submission" date="2013-06" db="EMBL/GenBank/DDBJ databases">
        <authorList>
            <person name="Zhao Q."/>
        </authorList>
    </citation>
    <scope>NUCLEOTIDE SEQUENCE</scope>
    <source>
        <strain evidence="7">cv. W1943</strain>
    </source>
</reference>
<evidence type="ECO:0000256" key="3">
    <source>
        <dbReference type="ARBA" id="ARBA00022989"/>
    </source>
</evidence>
<reference evidence="6" key="2">
    <citation type="submission" date="2015-06" db="UniProtKB">
        <authorList>
            <consortium name="EnsemblPlants"/>
        </authorList>
    </citation>
    <scope>IDENTIFICATION</scope>
</reference>
<evidence type="ECO:0000313" key="7">
    <source>
        <dbReference type="Proteomes" id="UP000008022"/>
    </source>
</evidence>
<keyword evidence="2" id="KW-0812">Transmembrane</keyword>
<sequence length="55" mass="6468">MERLRRRLAAEGRWRKATLEELEKDRCASAADEAMAKIACLRRLTWRSTQMQSCN</sequence>
<dbReference type="EnsemblPlants" id="ORUFI01G14120.1">
    <property type="protein sequence ID" value="ORUFI01G14120.1"/>
    <property type="gene ID" value="ORUFI01G14120"/>
</dbReference>
<evidence type="ECO:0000256" key="4">
    <source>
        <dbReference type="ARBA" id="ARBA00023136"/>
    </source>
</evidence>
<dbReference type="InterPro" id="IPR007656">
    <property type="entry name" value="GTD-bd"/>
</dbReference>
<dbReference type="AlphaFoldDB" id="A0A0E0MVB6"/>
<dbReference type="Gramene" id="ORUFI01G14120.1">
    <property type="protein sequence ID" value="ORUFI01G14120.1"/>
    <property type="gene ID" value="ORUFI01G14120"/>
</dbReference>
<proteinExistence type="predicted"/>
<dbReference type="Proteomes" id="UP000008022">
    <property type="component" value="Unassembled WGS sequence"/>
</dbReference>
<dbReference type="GO" id="GO:0016020">
    <property type="term" value="C:membrane"/>
    <property type="evidence" value="ECO:0007669"/>
    <property type="project" value="UniProtKB-SubCell"/>
</dbReference>
<dbReference type="HOGENOM" id="CLU_3035742_0_0_1"/>
<feature type="domain" description="GTD-binding" evidence="5">
    <location>
        <begin position="3"/>
        <end position="43"/>
    </location>
</feature>
<dbReference type="Pfam" id="PF04576">
    <property type="entry name" value="Zein-binding"/>
    <property type="match status" value="1"/>
</dbReference>
<name>A0A0E0MVB6_ORYRU</name>